<keyword evidence="5 6" id="KW-0413">Isomerase</keyword>
<proteinExistence type="predicted"/>
<evidence type="ECO:0000256" key="3">
    <source>
        <dbReference type="ARBA" id="ARBA00022729"/>
    </source>
</evidence>
<dbReference type="SUPFAM" id="SSF54534">
    <property type="entry name" value="FKBP-like"/>
    <property type="match status" value="2"/>
</dbReference>
<feature type="region of interest" description="Disordered" evidence="7">
    <location>
        <begin position="655"/>
        <end position="680"/>
    </location>
</feature>
<dbReference type="Gene3D" id="1.25.40.10">
    <property type="entry name" value="Tetratricopeptide repeat domain"/>
    <property type="match status" value="1"/>
</dbReference>
<dbReference type="InterPro" id="IPR011990">
    <property type="entry name" value="TPR-like_helical_dom_sf"/>
</dbReference>
<dbReference type="InterPro" id="IPR050245">
    <property type="entry name" value="PrsA_foldase"/>
</dbReference>
<dbReference type="EMBL" id="DTOZ01000197">
    <property type="protein sequence ID" value="HGE78980.1"/>
    <property type="molecule type" value="Genomic_DNA"/>
</dbReference>
<feature type="domain" description="PpiC" evidence="8">
    <location>
        <begin position="235"/>
        <end position="331"/>
    </location>
</feature>
<feature type="domain" description="PpiC" evidence="8">
    <location>
        <begin position="499"/>
        <end position="609"/>
    </location>
</feature>
<evidence type="ECO:0000313" key="9">
    <source>
        <dbReference type="EMBL" id="HGE78980.1"/>
    </source>
</evidence>
<comment type="caution">
    <text evidence="9">The sequence shown here is derived from an EMBL/GenBank/DDBJ whole genome shotgun (WGS) entry which is preliminary data.</text>
</comment>
<evidence type="ECO:0000256" key="2">
    <source>
        <dbReference type="ARBA" id="ARBA00013194"/>
    </source>
</evidence>
<dbReference type="PANTHER" id="PTHR47245:SF1">
    <property type="entry name" value="FOLDASE PROTEIN PRSA"/>
    <property type="match status" value="1"/>
</dbReference>
<evidence type="ECO:0000256" key="7">
    <source>
        <dbReference type="SAM" id="MobiDB-lite"/>
    </source>
</evidence>
<feature type="compositionally biased region" description="Basic and acidic residues" evidence="7">
    <location>
        <begin position="659"/>
        <end position="680"/>
    </location>
</feature>
<keyword evidence="4 6" id="KW-0697">Rotamase</keyword>
<dbReference type="SUPFAM" id="SSF48452">
    <property type="entry name" value="TPR-like"/>
    <property type="match status" value="1"/>
</dbReference>
<dbReference type="EC" id="5.2.1.8" evidence="2"/>
<dbReference type="InterPro" id="IPR027304">
    <property type="entry name" value="Trigger_fact/SurA_dom_sf"/>
</dbReference>
<keyword evidence="3" id="KW-0732">Signal</keyword>
<dbReference type="InterPro" id="IPR000297">
    <property type="entry name" value="PPIase_PpiC"/>
</dbReference>
<dbReference type="Gene3D" id="3.10.50.40">
    <property type="match status" value="2"/>
</dbReference>
<dbReference type="Gene3D" id="1.10.4030.10">
    <property type="entry name" value="Porin chaperone SurA, peptide-binding domain"/>
    <property type="match status" value="1"/>
</dbReference>
<organism evidence="9">
    <name type="scientific">candidate division WOR-3 bacterium</name>
    <dbReference type="NCBI Taxonomy" id="2052148"/>
    <lineage>
        <taxon>Bacteria</taxon>
        <taxon>Bacteria division WOR-3</taxon>
    </lineage>
</organism>
<accession>A0A7V3RIQ8</accession>
<dbReference type="AlphaFoldDB" id="A0A7V3RIQ8"/>
<evidence type="ECO:0000259" key="8">
    <source>
        <dbReference type="PROSITE" id="PS50198"/>
    </source>
</evidence>
<comment type="catalytic activity">
    <reaction evidence="1">
        <text>[protein]-peptidylproline (omega=180) = [protein]-peptidylproline (omega=0)</text>
        <dbReference type="Rhea" id="RHEA:16237"/>
        <dbReference type="Rhea" id="RHEA-COMP:10747"/>
        <dbReference type="Rhea" id="RHEA-COMP:10748"/>
        <dbReference type="ChEBI" id="CHEBI:83833"/>
        <dbReference type="ChEBI" id="CHEBI:83834"/>
        <dbReference type="EC" id="5.2.1.8"/>
    </reaction>
</comment>
<evidence type="ECO:0000256" key="6">
    <source>
        <dbReference type="PROSITE-ProRule" id="PRU00278"/>
    </source>
</evidence>
<dbReference type="Pfam" id="PF13145">
    <property type="entry name" value="Rotamase_2"/>
    <property type="match status" value="2"/>
</dbReference>
<dbReference type="GO" id="GO:0003755">
    <property type="term" value="F:peptidyl-prolyl cis-trans isomerase activity"/>
    <property type="evidence" value="ECO:0007669"/>
    <property type="project" value="UniProtKB-KW"/>
</dbReference>
<reference evidence="9" key="1">
    <citation type="journal article" date="2020" name="mSystems">
        <title>Genome- and Community-Level Interaction Insights into Carbon Utilization and Element Cycling Functions of Hydrothermarchaeota in Hydrothermal Sediment.</title>
        <authorList>
            <person name="Zhou Z."/>
            <person name="Liu Y."/>
            <person name="Xu W."/>
            <person name="Pan J."/>
            <person name="Luo Z.H."/>
            <person name="Li M."/>
        </authorList>
    </citation>
    <scope>NUCLEOTIDE SEQUENCE [LARGE SCALE GENOMIC DNA]</scope>
    <source>
        <strain evidence="9">SpSt-961</strain>
    </source>
</reference>
<gene>
    <name evidence="9" type="ORF">ENX68_08345</name>
</gene>
<protein>
    <recommendedName>
        <fullName evidence="2">peptidylprolyl isomerase</fullName>
        <ecNumber evidence="2">5.2.1.8</ecNumber>
    </recommendedName>
</protein>
<sequence>MGLFFALLLSTLPQDYINLIMKEDYESAVEYCKRMFNKTQDYKWYLELGDLYFDKLDEPIKAKQIYQEIIDKYPQKDGWVYYRLGLVLEYMEDYLEAARAYEKVATRFRRPPLDSFALSGVERCFKKNYQDTVALVDGYKISRLELDERISKQSPFAKKDERSVLDQMILERLLYVQALKNNVKAMQEYKDLVKQARTTHLLDEVRAINVLEKAVPTEKEMREYYRKNKHYYKLSKEVRGKEIVVESESLAYFLRDSLLKDTASFDTLAKLYSTAPTKSGGGEMGIVIPGTKPKEVEELLFKIPLNTISEVLKFEENKKDKYGIYLVYDRKPERWRSYDEVKSQVQAAVRAEKIQKIEEKFLKDLKAKAKIEILKDSIITDSALKSETRIVALINGRSVKYREVELKNASQPMFARLDISKPEEFEKVLETYIEEQLKLELAERNKYYLNDGFITKFDESRRRALEQALYTKIVIQSVTVDSNEVRDYYNAHKEDMKVLETVRCKEIVVHSKEEAQKIRNELAKYYGEKRCIIPFLSKKAKIKDYTMFDSLAKVYSTSYTKNRGGDTGPIKKGSKPKEFENVAWKLKIGELSRVFLVGDSNWTILTKTEHTPAYYRSFDEVKASIEMNLLREKQRKTADDYLAKIKSEADIRIMLPESTKTESEKETEQKTEGVESAPKK</sequence>
<dbReference type="PROSITE" id="PS50198">
    <property type="entry name" value="PPIC_PPIASE_2"/>
    <property type="match status" value="2"/>
</dbReference>
<dbReference type="SUPFAM" id="SSF109998">
    <property type="entry name" value="Triger factor/SurA peptide-binding domain-like"/>
    <property type="match status" value="1"/>
</dbReference>
<evidence type="ECO:0000256" key="4">
    <source>
        <dbReference type="ARBA" id="ARBA00023110"/>
    </source>
</evidence>
<name>A0A7V3RIQ8_UNCW3</name>
<dbReference type="PANTHER" id="PTHR47245">
    <property type="entry name" value="PEPTIDYLPROLYL ISOMERASE"/>
    <property type="match status" value="1"/>
</dbReference>
<dbReference type="InterPro" id="IPR046357">
    <property type="entry name" value="PPIase_dom_sf"/>
</dbReference>
<evidence type="ECO:0000256" key="5">
    <source>
        <dbReference type="ARBA" id="ARBA00023235"/>
    </source>
</evidence>
<evidence type="ECO:0000256" key="1">
    <source>
        <dbReference type="ARBA" id="ARBA00000971"/>
    </source>
</evidence>